<proteinExistence type="predicted"/>
<organism evidence="2 3">
    <name type="scientific">Stachybotrys chartarum (strain CBS 109288 / IBT 7711)</name>
    <name type="common">Toxic black mold</name>
    <name type="synonym">Stilbospora chartarum</name>
    <dbReference type="NCBI Taxonomy" id="1280523"/>
    <lineage>
        <taxon>Eukaryota</taxon>
        <taxon>Fungi</taxon>
        <taxon>Dikarya</taxon>
        <taxon>Ascomycota</taxon>
        <taxon>Pezizomycotina</taxon>
        <taxon>Sordariomycetes</taxon>
        <taxon>Hypocreomycetidae</taxon>
        <taxon>Hypocreales</taxon>
        <taxon>Stachybotryaceae</taxon>
        <taxon>Stachybotrys</taxon>
    </lineage>
</organism>
<keyword evidence="3" id="KW-1185">Reference proteome</keyword>
<feature type="region of interest" description="Disordered" evidence="1">
    <location>
        <begin position="1"/>
        <end position="21"/>
    </location>
</feature>
<dbReference type="SUPFAM" id="SSF52540">
    <property type="entry name" value="P-loop containing nucleoside triphosphate hydrolases"/>
    <property type="match status" value="1"/>
</dbReference>
<dbReference type="InterPro" id="IPR027417">
    <property type="entry name" value="P-loop_NTPase"/>
</dbReference>
<protein>
    <submittedName>
        <fullName evidence="2">Uncharacterized protein</fullName>
    </submittedName>
</protein>
<reference evidence="2 3" key="1">
    <citation type="journal article" date="2014" name="BMC Genomics">
        <title>Comparative genome sequencing reveals chemotype-specific gene clusters in the toxigenic black mold Stachybotrys.</title>
        <authorList>
            <person name="Semeiks J."/>
            <person name="Borek D."/>
            <person name="Otwinowski Z."/>
            <person name="Grishin N.V."/>
        </authorList>
    </citation>
    <scope>NUCLEOTIDE SEQUENCE [LARGE SCALE GENOMIC DNA]</scope>
    <source>
        <strain evidence="3">CBS 109288 / IBT 7711</strain>
    </source>
</reference>
<evidence type="ECO:0000313" key="3">
    <source>
        <dbReference type="Proteomes" id="UP000028045"/>
    </source>
</evidence>
<accession>A0A084AYH0</accession>
<dbReference type="OrthoDB" id="25896at2759"/>
<feature type="region of interest" description="Disordered" evidence="1">
    <location>
        <begin position="38"/>
        <end position="64"/>
    </location>
</feature>
<feature type="compositionally biased region" description="Basic and acidic residues" evidence="1">
    <location>
        <begin position="1"/>
        <end position="14"/>
    </location>
</feature>
<evidence type="ECO:0000256" key="1">
    <source>
        <dbReference type="SAM" id="MobiDB-lite"/>
    </source>
</evidence>
<dbReference type="Proteomes" id="UP000028045">
    <property type="component" value="Unassembled WGS sequence"/>
</dbReference>
<sequence length="232" mass="25321">MKTTREPDPPERPPPHGRPTTALSFLRAATPSLGRKLSAAFGRPATALGSAPRGDDDDGDGAGKRRRVVSLLGGLLSRKRKRVSPSPPPMPPLRITLNFLFVGSQGCGQTSLLLTGAAQWNHARDGGFTTNQPVEPLLHLVGLKKDLRDTCMAENRRDGQPALMSFPTCCVSPADGYWHTQRIRGDRYLECSALTGEGMEVLFEHISREATWRAVRAQESEGRMAPSRTRLS</sequence>
<gene>
    <name evidence="2" type="ORF">S7711_06823</name>
</gene>
<dbReference type="AlphaFoldDB" id="A0A084AYH0"/>
<dbReference type="Gene3D" id="3.40.50.300">
    <property type="entry name" value="P-loop containing nucleotide triphosphate hydrolases"/>
    <property type="match status" value="1"/>
</dbReference>
<evidence type="ECO:0000313" key="2">
    <source>
        <dbReference type="EMBL" id="KEY70349.1"/>
    </source>
</evidence>
<dbReference type="HOGENOM" id="CLU_1195545_0_0_1"/>
<name>A0A084AYH0_STACB</name>
<dbReference type="EMBL" id="KL648449">
    <property type="protein sequence ID" value="KEY70349.1"/>
    <property type="molecule type" value="Genomic_DNA"/>
</dbReference>